<dbReference type="STRING" id="4572.M7ZWE2"/>
<feature type="domain" description="Neprosin PEP catalytic" evidence="1">
    <location>
        <begin position="172"/>
        <end position="424"/>
    </location>
</feature>
<accession>M7ZWE2</accession>
<dbReference type="EMBL" id="KD062547">
    <property type="protein sequence ID" value="EMS63966.1"/>
    <property type="molecule type" value="Genomic_DNA"/>
</dbReference>
<dbReference type="InterPro" id="IPR004314">
    <property type="entry name" value="Neprosin"/>
</dbReference>
<dbReference type="AlphaFoldDB" id="M7ZWE2"/>
<name>M7ZWE2_TRIUA</name>
<proteinExistence type="predicted"/>
<dbReference type="PANTHER" id="PTHR31589:SF190">
    <property type="entry name" value="NEPROSIN DOMAIN-CONTAINING PROTEIN"/>
    <property type="match status" value="1"/>
</dbReference>
<dbReference type="PROSITE" id="PS52045">
    <property type="entry name" value="NEPROSIN_PEP_CD"/>
    <property type="match status" value="1"/>
</dbReference>
<protein>
    <recommendedName>
        <fullName evidence="1">Neprosin PEP catalytic domain-containing protein</fullName>
    </recommendedName>
</protein>
<evidence type="ECO:0000259" key="1">
    <source>
        <dbReference type="PROSITE" id="PS52045"/>
    </source>
</evidence>
<dbReference type="PANTHER" id="PTHR31589">
    <property type="entry name" value="PROTEIN, PUTATIVE (DUF239)-RELATED-RELATED"/>
    <property type="match status" value="1"/>
</dbReference>
<evidence type="ECO:0000313" key="2">
    <source>
        <dbReference type="EMBL" id="EMS63966.1"/>
    </source>
</evidence>
<gene>
    <name evidence="2" type="ORF">TRIUR3_05053</name>
</gene>
<sequence>MATQATPLLLLPLLLAAGAAAKNILIPADARSQPKRRLMPSGIGTNMRRSRRLSRFLSTNSRPAVRVGFLVTWQDLVTDALDLQGFNDNDCGPRALALRAHARIFFGCHRQGQPHSGGHILNTALGVYLLYFYLAYEENDDSLGEYELYGLGKRKFISLKSNTNRTRITRDGSNAGDVTHYVAHASPIEKYYGLHATMDVYGHKLNPGQLSSTGLWVSHTGDGAESSLNSVDAGWHISPDLYGDSYPHFFTYWTRDGYHKTGCFNMKCRGFVRADSATITPGQIIHRGSGVGGGIQTITVRVLKEKKSGDWWVYCGFNSVPTAVGYYPRSLFAYMGTHANQLEFGGFVTTKRALLTPPMGSGTNPKAAGRGRSASFSDLRFIDQDERSRPIMTDFSVVVSNEKCYSITPIDHAKCFYGGPGGCVG</sequence>
<organism evidence="2">
    <name type="scientific">Triticum urartu</name>
    <name type="common">Red wild einkorn</name>
    <name type="synonym">Crithodium urartu</name>
    <dbReference type="NCBI Taxonomy" id="4572"/>
    <lineage>
        <taxon>Eukaryota</taxon>
        <taxon>Viridiplantae</taxon>
        <taxon>Streptophyta</taxon>
        <taxon>Embryophyta</taxon>
        <taxon>Tracheophyta</taxon>
        <taxon>Spermatophyta</taxon>
        <taxon>Magnoliopsida</taxon>
        <taxon>Liliopsida</taxon>
        <taxon>Poales</taxon>
        <taxon>Poaceae</taxon>
        <taxon>BOP clade</taxon>
        <taxon>Pooideae</taxon>
        <taxon>Triticodae</taxon>
        <taxon>Triticeae</taxon>
        <taxon>Triticinae</taxon>
        <taxon>Triticum</taxon>
    </lineage>
</organism>
<dbReference type="Pfam" id="PF03080">
    <property type="entry name" value="Neprosin"/>
    <property type="match status" value="1"/>
</dbReference>
<reference evidence="2" key="1">
    <citation type="journal article" date="2013" name="Nature">
        <title>Draft genome of the wheat A-genome progenitor Triticum urartu.</title>
        <authorList>
            <person name="Ling H.Q."/>
            <person name="Zhao S."/>
            <person name="Liu D."/>
            <person name="Wang J."/>
            <person name="Sun H."/>
            <person name="Zhang C."/>
            <person name="Fan H."/>
            <person name="Li D."/>
            <person name="Dong L."/>
            <person name="Tao Y."/>
            <person name="Gao C."/>
            <person name="Wu H."/>
            <person name="Li Y."/>
            <person name="Cui Y."/>
            <person name="Guo X."/>
            <person name="Zheng S."/>
            <person name="Wang B."/>
            <person name="Yu K."/>
            <person name="Liang Q."/>
            <person name="Yang W."/>
            <person name="Lou X."/>
            <person name="Chen J."/>
            <person name="Feng M."/>
            <person name="Jian J."/>
            <person name="Zhang X."/>
            <person name="Luo G."/>
            <person name="Jiang Y."/>
            <person name="Liu J."/>
            <person name="Wang Z."/>
            <person name="Sha Y."/>
            <person name="Zhang B."/>
            <person name="Wu H."/>
            <person name="Tang D."/>
            <person name="Shen Q."/>
            <person name="Xue P."/>
            <person name="Zou S."/>
            <person name="Wang X."/>
            <person name="Liu X."/>
            <person name="Wang F."/>
            <person name="Yang Y."/>
            <person name="An X."/>
            <person name="Dong Z."/>
            <person name="Zhang K."/>
            <person name="Zhang X."/>
            <person name="Luo M.C."/>
            <person name="Dvorak J."/>
            <person name="Tong Y."/>
            <person name="Wang J."/>
            <person name="Yang H."/>
            <person name="Li Z."/>
            <person name="Wang D."/>
            <person name="Zhang A."/>
            <person name="Wang J."/>
        </authorList>
    </citation>
    <scope>NUCLEOTIDE SEQUENCE</scope>
</reference>
<dbReference type="InterPro" id="IPR053168">
    <property type="entry name" value="Glutamic_endopeptidase"/>
</dbReference>
<dbReference type="Gene3D" id="3.90.1320.10">
    <property type="entry name" value="Outer-capsid protein sigma 3, large lobe"/>
    <property type="match status" value="1"/>
</dbReference>